<organism evidence="1 2">
    <name type="scientific">Candidatus Magnetaquiglobus chichijimensis</name>
    <dbReference type="NCBI Taxonomy" id="3141448"/>
    <lineage>
        <taxon>Bacteria</taxon>
        <taxon>Pseudomonadati</taxon>
        <taxon>Pseudomonadota</taxon>
        <taxon>Magnetococcia</taxon>
        <taxon>Magnetococcales</taxon>
        <taxon>Candidatus Magnetaquicoccaceae</taxon>
        <taxon>Candidatus Magnetaquiglobus</taxon>
    </lineage>
</organism>
<accession>A0ABQ0C4M9</accession>
<dbReference type="InterPro" id="IPR036527">
    <property type="entry name" value="SCP2_sterol-bd_dom_sf"/>
</dbReference>
<gene>
    <name evidence="1" type="ORF">SIID45300_00145</name>
</gene>
<keyword evidence="2" id="KW-1185">Reference proteome</keyword>
<dbReference type="Proteomes" id="UP001628193">
    <property type="component" value="Unassembled WGS sequence"/>
</dbReference>
<proteinExistence type="predicted"/>
<dbReference type="SUPFAM" id="SSF55718">
    <property type="entry name" value="SCP-like"/>
    <property type="match status" value="1"/>
</dbReference>
<protein>
    <recommendedName>
        <fullName evidence="3">SCP-2 sterol transfer family protein</fullName>
    </recommendedName>
</protein>
<dbReference type="EMBL" id="BAAFGK010000001">
    <property type="protein sequence ID" value="GAB0055848.1"/>
    <property type="molecule type" value="Genomic_DNA"/>
</dbReference>
<comment type="caution">
    <text evidence="1">The sequence shown here is derived from an EMBL/GenBank/DDBJ whole genome shotgun (WGS) entry which is preliminary data.</text>
</comment>
<evidence type="ECO:0000313" key="2">
    <source>
        <dbReference type="Proteomes" id="UP001628193"/>
    </source>
</evidence>
<dbReference type="Gene3D" id="3.30.1050.10">
    <property type="entry name" value="SCP2 sterol-binding domain"/>
    <property type="match status" value="1"/>
</dbReference>
<evidence type="ECO:0008006" key="3">
    <source>
        <dbReference type="Google" id="ProtNLM"/>
    </source>
</evidence>
<reference evidence="1 2" key="1">
    <citation type="submission" date="2024-05" db="EMBL/GenBank/DDBJ databases">
        <authorList>
            <consortium name="Candidatus Magnetaquicoccaceae bacterium FCR-1 genome sequencing consortium"/>
            <person name="Shimoshige H."/>
            <person name="Shimamura S."/>
            <person name="Taoka A."/>
            <person name="Kobayashi H."/>
            <person name="Maekawa T."/>
        </authorList>
    </citation>
    <scope>NUCLEOTIDE SEQUENCE [LARGE SCALE GENOMIC DNA]</scope>
    <source>
        <strain evidence="1 2">FCR-1</strain>
    </source>
</reference>
<reference evidence="1 2" key="2">
    <citation type="submission" date="2024-09" db="EMBL/GenBank/DDBJ databases">
        <title>Draft genome sequence of Candidatus Magnetaquicoccaceae bacterium FCR-1.</title>
        <authorList>
            <person name="Shimoshige H."/>
            <person name="Shimamura S."/>
            <person name="Taoka A."/>
            <person name="Kobayashi H."/>
            <person name="Maekawa T."/>
        </authorList>
    </citation>
    <scope>NUCLEOTIDE SEQUENCE [LARGE SCALE GENOMIC DNA]</scope>
    <source>
        <strain evidence="1 2">FCR-1</strain>
    </source>
</reference>
<sequence>MADLFSAQWMNRFQTEWNNESELADALAKIGFNSTIAYGIDGEDAPRGVLVIEGGKAVKSGAYAGEEVNWDLRASEESWNKWIEKGLGMMGLGMAYTTRKLKFEVGDYGAMIKDPRMAGPFIKSFTVMGRV</sequence>
<name>A0ABQ0C4M9_9PROT</name>
<dbReference type="RefSeq" id="WP_420903560.1">
    <property type="nucleotide sequence ID" value="NZ_BAAFGK010000001.1"/>
</dbReference>
<evidence type="ECO:0000313" key="1">
    <source>
        <dbReference type="EMBL" id="GAB0055848.1"/>
    </source>
</evidence>